<feature type="transmembrane region" description="Helical" evidence="1">
    <location>
        <begin position="264"/>
        <end position="284"/>
    </location>
</feature>
<name>A0A0M0JPA8_9EUKA</name>
<accession>A0A0M0JPA8</accession>
<dbReference type="EMBL" id="JWZX01002570">
    <property type="protein sequence ID" value="KOO28429.1"/>
    <property type="molecule type" value="Genomic_DNA"/>
</dbReference>
<feature type="transmembrane region" description="Helical" evidence="1">
    <location>
        <begin position="330"/>
        <end position="358"/>
    </location>
</feature>
<evidence type="ECO:0000313" key="2">
    <source>
        <dbReference type="EMBL" id="KOO28429.1"/>
    </source>
</evidence>
<comment type="caution">
    <text evidence="2">The sequence shown here is derived from an EMBL/GenBank/DDBJ whole genome shotgun (WGS) entry which is preliminary data.</text>
</comment>
<keyword evidence="3" id="KW-1185">Reference proteome</keyword>
<dbReference type="OrthoDB" id="427138at2759"/>
<dbReference type="AlphaFoldDB" id="A0A0M0JPA8"/>
<evidence type="ECO:0000256" key="1">
    <source>
        <dbReference type="SAM" id="Phobius"/>
    </source>
</evidence>
<organism evidence="2 3">
    <name type="scientific">Chrysochromulina tobinii</name>
    <dbReference type="NCBI Taxonomy" id="1460289"/>
    <lineage>
        <taxon>Eukaryota</taxon>
        <taxon>Haptista</taxon>
        <taxon>Haptophyta</taxon>
        <taxon>Prymnesiophyceae</taxon>
        <taxon>Prymnesiales</taxon>
        <taxon>Chrysochromulinaceae</taxon>
        <taxon>Chrysochromulina</taxon>
    </lineage>
</organism>
<protein>
    <submittedName>
        <fullName evidence="2">Uncharacterized protein</fullName>
    </submittedName>
</protein>
<dbReference type="Proteomes" id="UP000037460">
    <property type="component" value="Unassembled WGS sequence"/>
</dbReference>
<evidence type="ECO:0000313" key="3">
    <source>
        <dbReference type="Proteomes" id="UP000037460"/>
    </source>
</evidence>
<keyword evidence="1" id="KW-1133">Transmembrane helix</keyword>
<proteinExistence type="predicted"/>
<gene>
    <name evidence="2" type="ORF">Ctob_012015</name>
</gene>
<reference evidence="3" key="1">
    <citation type="journal article" date="2015" name="PLoS Genet.">
        <title>Genome Sequence and Transcriptome Analyses of Chrysochromulina tobin: Metabolic Tools for Enhanced Algal Fitness in the Prominent Order Prymnesiales (Haptophyceae).</title>
        <authorList>
            <person name="Hovde B.T."/>
            <person name="Deodato C.R."/>
            <person name="Hunsperger H.M."/>
            <person name="Ryken S.A."/>
            <person name="Yost W."/>
            <person name="Jha R.K."/>
            <person name="Patterson J."/>
            <person name="Monnat R.J. Jr."/>
            <person name="Barlow S.B."/>
            <person name="Starkenburg S.R."/>
            <person name="Cattolico R.A."/>
        </authorList>
    </citation>
    <scope>NUCLEOTIDE SEQUENCE</scope>
    <source>
        <strain evidence="3">CCMP291</strain>
    </source>
</reference>
<sequence length="386" mass="41521">MIGDFEKSSKVALIEKEETGSKVVKRKTTEERIAGMLAGAAAKADESGTTKGAGECMRAATPIIVIVVKALQYIGPFYIKVFNVGHQIYLQAPKNVIKITFGAALCGFGGTFAASIAAIEAFNQMGGEKVFTTFEYLWGELKTIQKKNETDDQVDADKNGLADADELLDAGKFADYASRKITVTMTAVKQPEKLQEAVVGLWAAYMAVLATLRLEFARTTAMAMGIIDVVEPAMVRVLAEPVSKLLGKDLAHWAHTILDSAIKIVAIIFAWYLQMIISAFYSALRGGRMIADGLCAIISEKGWTELELPIVGKALKGAADPETSYLDEAILYPCAAVGFSYQILVGFALPFPLNLLLLPLSIVEWFLRWQITMTSGAGADAGAASG</sequence>
<keyword evidence="1" id="KW-0472">Membrane</keyword>
<feature type="transmembrane region" description="Helical" evidence="1">
    <location>
        <begin position="99"/>
        <end position="119"/>
    </location>
</feature>
<keyword evidence="1" id="KW-0812">Transmembrane</keyword>